<evidence type="ECO:0000256" key="2">
    <source>
        <dbReference type="ARBA" id="ARBA00023043"/>
    </source>
</evidence>
<gene>
    <name evidence="6" type="ORF">M422DRAFT_261463</name>
</gene>
<evidence type="ECO:0000313" key="6">
    <source>
        <dbReference type="EMBL" id="KIJ36137.1"/>
    </source>
</evidence>
<feature type="repeat" description="ANK" evidence="3">
    <location>
        <begin position="132"/>
        <end position="164"/>
    </location>
</feature>
<dbReference type="PROSITE" id="PS50297">
    <property type="entry name" value="ANK_REP_REGION"/>
    <property type="match status" value="1"/>
</dbReference>
<name>A0A0C9V321_SPHS4</name>
<dbReference type="SMART" id="SM00248">
    <property type="entry name" value="ANK"/>
    <property type="match status" value="2"/>
</dbReference>
<evidence type="ECO:0000256" key="5">
    <source>
        <dbReference type="SAM" id="Phobius"/>
    </source>
</evidence>
<reference evidence="6 7" key="1">
    <citation type="submission" date="2014-06" db="EMBL/GenBank/DDBJ databases">
        <title>Evolutionary Origins and Diversification of the Mycorrhizal Mutualists.</title>
        <authorList>
            <consortium name="DOE Joint Genome Institute"/>
            <consortium name="Mycorrhizal Genomics Consortium"/>
            <person name="Kohler A."/>
            <person name="Kuo A."/>
            <person name="Nagy L.G."/>
            <person name="Floudas D."/>
            <person name="Copeland A."/>
            <person name="Barry K.W."/>
            <person name="Cichocki N."/>
            <person name="Veneault-Fourrey C."/>
            <person name="LaButti K."/>
            <person name="Lindquist E.A."/>
            <person name="Lipzen A."/>
            <person name="Lundell T."/>
            <person name="Morin E."/>
            <person name="Murat C."/>
            <person name="Riley R."/>
            <person name="Ohm R."/>
            <person name="Sun H."/>
            <person name="Tunlid A."/>
            <person name="Henrissat B."/>
            <person name="Grigoriev I.V."/>
            <person name="Hibbett D.S."/>
            <person name="Martin F."/>
        </authorList>
    </citation>
    <scope>NUCLEOTIDE SEQUENCE [LARGE SCALE GENOMIC DNA]</scope>
    <source>
        <strain evidence="6 7">SS14</strain>
    </source>
</reference>
<evidence type="ECO:0000313" key="7">
    <source>
        <dbReference type="Proteomes" id="UP000054279"/>
    </source>
</evidence>
<dbReference type="HOGENOM" id="CLU_1361173_0_0_1"/>
<dbReference type="Gene3D" id="1.25.40.20">
    <property type="entry name" value="Ankyrin repeat-containing domain"/>
    <property type="match status" value="1"/>
</dbReference>
<organism evidence="6 7">
    <name type="scientific">Sphaerobolus stellatus (strain SS14)</name>
    <dbReference type="NCBI Taxonomy" id="990650"/>
    <lineage>
        <taxon>Eukaryota</taxon>
        <taxon>Fungi</taxon>
        <taxon>Dikarya</taxon>
        <taxon>Basidiomycota</taxon>
        <taxon>Agaricomycotina</taxon>
        <taxon>Agaricomycetes</taxon>
        <taxon>Phallomycetidae</taxon>
        <taxon>Geastrales</taxon>
        <taxon>Sphaerobolaceae</taxon>
        <taxon>Sphaerobolus</taxon>
    </lineage>
</organism>
<dbReference type="OrthoDB" id="194358at2759"/>
<dbReference type="PANTHER" id="PTHR24198:SF165">
    <property type="entry name" value="ANKYRIN REPEAT-CONTAINING PROTEIN-RELATED"/>
    <property type="match status" value="1"/>
</dbReference>
<keyword evidence="5" id="KW-0812">Transmembrane</keyword>
<keyword evidence="7" id="KW-1185">Reference proteome</keyword>
<evidence type="ECO:0000256" key="3">
    <source>
        <dbReference type="PROSITE-ProRule" id="PRU00023"/>
    </source>
</evidence>
<dbReference type="PANTHER" id="PTHR24198">
    <property type="entry name" value="ANKYRIN REPEAT AND PROTEIN KINASE DOMAIN-CONTAINING PROTEIN"/>
    <property type="match status" value="1"/>
</dbReference>
<evidence type="ECO:0000256" key="1">
    <source>
        <dbReference type="ARBA" id="ARBA00022737"/>
    </source>
</evidence>
<dbReference type="Proteomes" id="UP000054279">
    <property type="component" value="Unassembled WGS sequence"/>
</dbReference>
<dbReference type="EMBL" id="KN837181">
    <property type="protein sequence ID" value="KIJ36137.1"/>
    <property type="molecule type" value="Genomic_DNA"/>
</dbReference>
<proteinExistence type="predicted"/>
<feature type="region of interest" description="Disordered" evidence="4">
    <location>
        <begin position="18"/>
        <end position="37"/>
    </location>
</feature>
<feature type="transmembrane region" description="Helical" evidence="5">
    <location>
        <begin position="47"/>
        <end position="63"/>
    </location>
</feature>
<keyword evidence="1" id="KW-0677">Repeat</keyword>
<dbReference type="Pfam" id="PF12796">
    <property type="entry name" value="Ank_2"/>
    <property type="match status" value="1"/>
</dbReference>
<feature type="transmembrane region" description="Helical" evidence="5">
    <location>
        <begin position="83"/>
        <end position="102"/>
    </location>
</feature>
<keyword evidence="5" id="KW-1133">Transmembrane helix</keyword>
<protein>
    <submittedName>
        <fullName evidence="6">Uncharacterized protein</fullName>
    </submittedName>
</protein>
<keyword evidence="2 3" id="KW-0040">ANK repeat</keyword>
<dbReference type="InterPro" id="IPR002110">
    <property type="entry name" value="Ankyrin_rpt"/>
</dbReference>
<dbReference type="SUPFAM" id="SSF48403">
    <property type="entry name" value="Ankyrin repeat"/>
    <property type="match status" value="1"/>
</dbReference>
<dbReference type="PROSITE" id="PS50088">
    <property type="entry name" value="ANK_REPEAT"/>
    <property type="match status" value="1"/>
</dbReference>
<sequence>MERQKKVTALNVAAMENDPQEYTRANQEADKESIPVPSPGDISMKPINGSLFALFIINIIFLIDVELEINKNTSLQQKGDSMWTFGQTLALLLLLVHLRDLAETFLKRHEKNIQRVANNKLLRQVLDSEGGEHGTALHAASLQGNLEIAKWLVEKGADINIQGRNHVTALQAAWSSEHWEIVKFLVKKCDDIHTLGESYFQ</sequence>
<keyword evidence="5" id="KW-0472">Membrane</keyword>
<evidence type="ECO:0000256" key="4">
    <source>
        <dbReference type="SAM" id="MobiDB-lite"/>
    </source>
</evidence>
<dbReference type="InterPro" id="IPR036770">
    <property type="entry name" value="Ankyrin_rpt-contain_sf"/>
</dbReference>
<dbReference type="AlphaFoldDB" id="A0A0C9V321"/>
<accession>A0A0C9V321</accession>